<evidence type="ECO:0000256" key="1">
    <source>
        <dbReference type="ARBA" id="ARBA00022670"/>
    </source>
</evidence>
<dbReference type="Pfam" id="PF00089">
    <property type="entry name" value="Trypsin"/>
    <property type="match status" value="2"/>
</dbReference>
<reference evidence="7" key="1">
    <citation type="journal article" date="2021" name="Mol. Ecol. Resour.">
        <title>Apolygus lucorum genome provides insights into omnivorousness and mesophyll feeding.</title>
        <authorList>
            <person name="Liu Y."/>
            <person name="Liu H."/>
            <person name="Wang H."/>
            <person name="Huang T."/>
            <person name="Liu B."/>
            <person name="Yang B."/>
            <person name="Yin L."/>
            <person name="Li B."/>
            <person name="Zhang Y."/>
            <person name="Zhang S."/>
            <person name="Jiang F."/>
            <person name="Zhang X."/>
            <person name="Ren Y."/>
            <person name="Wang B."/>
            <person name="Wang S."/>
            <person name="Lu Y."/>
            <person name="Wu K."/>
            <person name="Fan W."/>
            <person name="Wang G."/>
        </authorList>
    </citation>
    <scope>NUCLEOTIDE SEQUENCE</scope>
    <source>
        <strain evidence="7">12Hb</strain>
    </source>
</reference>
<dbReference type="Proteomes" id="UP000466442">
    <property type="component" value="Unassembled WGS sequence"/>
</dbReference>
<feature type="domain" description="Peptidase S1" evidence="6">
    <location>
        <begin position="30"/>
        <end position="360"/>
    </location>
</feature>
<dbReference type="EMBL" id="WIXP02000004">
    <property type="protein sequence ID" value="KAF6212574.1"/>
    <property type="molecule type" value="Genomic_DNA"/>
</dbReference>
<evidence type="ECO:0000256" key="2">
    <source>
        <dbReference type="ARBA" id="ARBA00022801"/>
    </source>
</evidence>
<keyword evidence="3" id="KW-0720">Serine protease</keyword>
<evidence type="ECO:0000313" key="7">
    <source>
        <dbReference type="EMBL" id="KAF6212574.1"/>
    </source>
</evidence>
<dbReference type="Gene3D" id="2.40.10.10">
    <property type="entry name" value="Trypsin-like serine proteases"/>
    <property type="match status" value="3"/>
</dbReference>
<dbReference type="InterPro" id="IPR050430">
    <property type="entry name" value="Peptidase_S1"/>
</dbReference>
<proteinExistence type="predicted"/>
<evidence type="ECO:0000256" key="3">
    <source>
        <dbReference type="ARBA" id="ARBA00022825"/>
    </source>
</evidence>
<dbReference type="InterPro" id="IPR001254">
    <property type="entry name" value="Trypsin_dom"/>
</dbReference>
<keyword evidence="4" id="KW-1015">Disulfide bond</keyword>
<keyword evidence="1" id="KW-0645">Protease</keyword>
<protein>
    <recommendedName>
        <fullName evidence="6">Peptidase S1 domain-containing protein</fullName>
    </recommendedName>
</protein>
<name>A0A8S9XVF4_APOLU</name>
<comment type="caution">
    <text evidence="7">The sequence shown here is derived from an EMBL/GenBank/DDBJ whole genome shotgun (WGS) entry which is preliminary data.</text>
</comment>
<dbReference type="InterPro" id="IPR043504">
    <property type="entry name" value="Peptidase_S1_PA_chymotrypsin"/>
</dbReference>
<dbReference type="PROSITE" id="PS50240">
    <property type="entry name" value="TRYPSIN_DOM"/>
    <property type="match status" value="2"/>
</dbReference>
<dbReference type="PANTHER" id="PTHR24276">
    <property type="entry name" value="POLYSERASE-RELATED"/>
    <property type="match status" value="1"/>
</dbReference>
<keyword evidence="8" id="KW-1185">Reference proteome</keyword>
<dbReference type="SUPFAM" id="SSF50494">
    <property type="entry name" value="Trypsin-like serine proteases"/>
    <property type="match status" value="2"/>
</dbReference>
<dbReference type="GO" id="GO:0004252">
    <property type="term" value="F:serine-type endopeptidase activity"/>
    <property type="evidence" value="ECO:0007669"/>
    <property type="project" value="InterPro"/>
</dbReference>
<gene>
    <name evidence="7" type="ORF">GE061_013099</name>
</gene>
<dbReference type="GO" id="GO:0006508">
    <property type="term" value="P:proteolysis"/>
    <property type="evidence" value="ECO:0007669"/>
    <property type="project" value="UniProtKB-KW"/>
</dbReference>
<dbReference type="InterPro" id="IPR009003">
    <property type="entry name" value="Peptidase_S1_PA"/>
</dbReference>
<evidence type="ECO:0000256" key="5">
    <source>
        <dbReference type="SAM" id="SignalP"/>
    </source>
</evidence>
<accession>A0A8S9XVF4</accession>
<feature type="chain" id="PRO_5035938147" description="Peptidase S1 domain-containing protein" evidence="5">
    <location>
        <begin position="22"/>
        <end position="750"/>
    </location>
</feature>
<feature type="domain" description="Peptidase S1" evidence="6">
    <location>
        <begin position="368"/>
        <end position="744"/>
    </location>
</feature>
<evidence type="ECO:0000259" key="6">
    <source>
        <dbReference type="PROSITE" id="PS50240"/>
    </source>
</evidence>
<dbReference type="AlphaFoldDB" id="A0A8S9XVF4"/>
<keyword evidence="5" id="KW-0732">Signal</keyword>
<sequence length="750" mass="85167">MDRSRIISYFFIFFVSARTVAIDGARVRRVIEGSPLLDIKTTDYLSTRYFVAIGSGHNCDTPIPDFVSELIGKPKDTEVTFINSWGSHLVGRICAPKPGHLLCTGSLLTPFLVQTACHCLASFEERGEDDFHRGVKHNAQEVGFTVHPARRLVEEILTNEGVFCRDFIIHPKCGEDGVRLIYDYALILLYSSFDPYQTFYAPIYPVADLAKMWLDTMAKEKVCLNIGFGRYKWLEGKPYEEDNARSDILRHGWSRAINYKECYQKFGGPYIKNYTERSSFLCTVSLTYRPKQREQKSGKGDSGGPVTCDNYYVGIVAEGRYFYRGEYKTVTFTLQPQVGYDKRMSTAFSAYENSIEYRADMSYNIYDLYGPEDPLKDFRVSAPPFKVYFVTIGSGHNCEQALPDTSGNSNFATFGSDVRICAPHPEHLLCTGSLLSPFLVQTACHCLATFRKRGNSEVLDGVKRNAIEVGYTVHPARNHLDQVLKNQGEFCKGFFVHPQCTEESGTLLHDYGLIVLLYSFSFQTFYAPIYPLPNLAKMWLEAMAEAKVCLNIGFGRYKLVAGGKPYEEFIGRSSVLRHGWSRAINYKQCYEKFRGRLLTNYTSRATFLCTESLPYRPQQEALKSGRGDSGGPVTCDNQYVGIATESRYYQRGANNSAPFLLDKLAGYDKHMSTAFSIYENSIEYRAEMSYRMYKLYSEPDDPLKYFRVEQPKIKIYDNIGGKSSSCALFIKTTSYIDFLIAVTLIITFNQ</sequence>
<evidence type="ECO:0000256" key="4">
    <source>
        <dbReference type="ARBA" id="ARBA00023157"/>
    </source>
</evidence>
<organism evidence="7 8">
    <name type="scientific">Apolygus lucorum</name>
    <name type="common">Small green plant bug</name>
    <name type="synonym">Lygocoris lucorum</name>
    <dbReference type="NCBI Taxonomy" id="248454"/>
    <lineage>
        <taxon>Eukaryota</taxon>
        <taxon>Metazoa</taxon>
        <taxon>Ecdysozoa</taxon>
        <taxon>Arthropoda</taxon>
        <taxon>Hexapoda</taxon>
        <taxon>Insecta</taxon>
        <taxon>Pterygota</taxon>
        <taxon>Neoptera</taxon>
        <taxon>Paraneoptera</taxon>
        <taxon>Hemiptera</taxon>
        <taxon>Heteroptera</taxon>
        <taxon>Panheteroptera</taxon>
        <taxon>Cimicomorpha</taxon>
        <taxon>Miridae</taxon>
        <taxon>Mirini</taxon>
        <taxon>Apolygus</taxon>
    </lineage>
</organism>
<feature type="signal peptide" evidence="5">
    <location>
        <begin position="1"/>
        <end position="21"/>
    </location>
</feature>
<dbReference type="PANTHER" id="PTHR24276:SF98">
    <property type="entry name" value="FI18310P1-RELATED"/>
    <property type="match status" value="1"/>
</dbReference>
<evidence type="ECO:0000313" key="8">
    <source>
        <dbReference type="Proteomes" id="UP000466442"/>
    </source>
</evidence>
<keyword evidence="2" id="KW-0378">Hydrolase</keyword>